<feature type="transmembrane region" description="Helical" evidence="7">
    <location>
        <begin position="374"/>
        <end position="396"/>
    </location>
</feature>
<feature type="compositionally biased region" description="Low complexity" evidence="6">
    <location>
        <begin position="980"/>
        <end position="991"/>
    </location>
</feature>
<feature type="compositionally biased region" description="Basic residues" evidence="6">
    <location>
        <begin position="992"/>
        <end position="1024"/>
    </location>
</feature>
<dbReference type="InterPro" id="IPR035681">
    <property type="entry name" value="ComA-like_MBL"/>
</dbReference>
<evidence type="ECO:0000256" key="7">
    <source>
        <dbReference type="SAM" id="Phobius"/>
    </source>
</evidence>
<feature type="transmembrane region" description="Helical" evidence="7">
    <location>
        <begin position="321"/>
        <end position="338"/>
    </location>
</feature>
<feature type="transmembrane region" description="Helical" evidence="7">
    <location>
        <begin position="244"/>
        <end position="264"/>
    </location>
</feature>
<dbReference type="PANTHER" id="PTHR30619:SF1">
    <property type="entry name" value="RECOMBINATION PROTEIN 2"/>
    <property type="match status" value="1"/>
</dbReference>
<evidence type="ECO:0000256" key="4">
    <source>
        <dbReference type="ARBA" id="ARBA00022989"/>
    </source>
</evidence>
<evidence type="ECO:0000256" key="1">
    <source>
        <dbReference type="ARBA" id="ARBA00004651"/>
    </source>
</evidence>
<feature type="transmembrane region" description="Helical" evidence="7">
    <location>
        <begin position="408"/>
        <end position="431"/>
    </location>
</feature>
<feature type="compositionally biased region" description="Basic residues" evidence="6">
    <location>
        <begin position="961"/>
        <end position="979"/>
    </location>
</feature>
<keyword evidence="3 7" id="KW-0812">Transmembrane</keyword>
<dbReference type="Pfam" id="PF03772">
    <property type="entry name" value="Competence"/>
    <property type="match status" value="1"/>
</dbReference>
<dbReference type="EMBL" id="JASNFN010000014">
    <property type="protein sequence ID" value="MDP5183698.1"/>
    <property type="molecule type" value="Genomic_DNA"/>
</dbReference>
<feature type="region of interest" description="Disordered" evidence="6">
    <location>
        <begin position="811"/>
        <end position="1024"/>
    </location>
</feature>
<evidence type="ECO:0000259" key="9">
    <source>
        <dbReference type="Pfam" id="PF03772"/>
    </source>
</evidence>
<feature type="region of interest" description="Disordered" evidence="6">
    <location>
        <begin position="768"/>
        <end position="788"/>
    </location>
</feature>
<keyword evidence="5 7" id="KW-0472">Membrane</keyword>
<feature type="transmembrane region" description="Helical" evidence="7">
    <location>
        <begin position="276"/>
        <end position="292"/>
    </location>
</feature>
<feature type="compositionally biased region" description="Basic residues" evidence="6">
    <location>
        <begin position="932"/>
        <end position="953"/>
    </location>
</feature>
<feature type="transmembrane region" description="Helical" evidence="7">
    <location>
        <begin position="31"/>
        <end position="51"/>
    </location>
</feature>
<dbReference type="CDD" id="cd07731">
    <property type="entry name" value="ComA-like_MBL-fold"/>
    <property type="match status" value="1"/>
</dbReference>
<dbReference type="NCBIfam" id="TIGR00360">
    <property type="entry name" value="ComEC_N-term"/>
    <property type="match status" value="1"/>
</dbReference>
<feature type="transmembrane region" description="Helical" evidence="7">
    <location>
        <begin position="464"/>
        <end position="488"/>
    </location>
</feature>
<dbReference type="InterPro" id="IPR001279">
    <property type="entry name" value="Metallo-B-lactamas"/>
</dbReference>
<evidence type="ECO:0000256" key="5">
    <source>
        <dbReference type="ARBA" id="ARBA00023136"/>
    </source>
</evidence>
<feature type="compositionally biased region" description="Basic residues" evidence="6">
    <location>
        <begin position="880"/>
        <end position="906"/>
    </location>
</feature>
<dbReference type="InterPro" id="IPR004477">
    <property type="entry name" value="ComEC_N"/>
</dbReference>
<proteinExistence type="predicted"/>
<feature type="transmembrane region" description="Helical" evidence="7">
    <location>
        <begin position="495"/>
        <end position="511"/>
    </location>
</feature>
<keyword evidence="2" id="KW-1003">Cell membrane</keyword>
<reference evidence="11" key="1">
    <citation type="submission" date="2023-05" db="EMBL/GenBank/DDBJ databases">
        <title>Draft genome of Pseudofrankia sp. BMG5.37.</title>
        <authorList>
            <person name="Gtari M."/>
            <person name="Ghodhbane F."/>
            <person name="Sbissi I."/>
        </authorList>
    </citation>
    <scope>NUCLEOTIDE SEQUENCE [LARGE SCALE GENOMIC DNA]</scope>
    <source>
        <strain evidence="11">BMG 814</strain>
    </source>
</reference>
<dbReference type="PANTHER" id="PTHR30619">
    <property type="entry name" value="DNA INTERNALIZATION/COMPETENCE PROTEIN COMEC/REC2"/>
    <property type="match status" value="1"/>
</dbReference>
<comment type="subcellular location">
    <subcellularLocation>
        <location evidence="1">Cell membrane</location>
        <topology evidence="1">Multi-pass membrane protein</topology>
    </subcellularLocation>
</comment>
<comment type="caution">
    <text evidence="10">The sequence shown here is derived from an EMBL/GenBank/DDBJ whole genome shotgun (WGS) entry which is preliminary data.</text>
</comment>
<dbReference type="Gene3D" id="3.60.15.10">
    <property type="entry name" value="Ribonuclease Z/Hydroxyacylglutathione hydrolase-like"/>
    <property type="match status" value="1"/>
</dbReference>
<keyword evidence="11" id="KW-1185">Reference proteome</keyword>
<feature type="compositionally biased region" description="Basic and acidic residues" evidence="6">
    <location>
        <begin position="908"/>
        <end position="922"/>
    </location>
</feature>
<dbReference type="SUPFAM" id="SSF56281">
    <property type="entry name" value="Metallo-hydrolase/oxidoreductase"/>
    <property type="match status" value="1"/>
</dbReference>
<evidence type="ECO:0000313" key="11">
    <source>
        <dbReference type="Proteomes" id="UP001233673"/>
    </source>
</evidence>
<protein>
    <submittedName>
        <fullName evidence="10">ComEC/Rec2 family competence protein</fullName>
    </submittedName>
</protein>
<evidence type="ECO:0000256" key="2">
    <source>
        <dbReference type="ARBA" id="ARBA00022475"/>
    </source>
</evidence>
<name>A0ABT9IDN8_9ACTN</name>
<feature type="domain" description="Metallo-beta-lactamase" evidence="8">
    <location>
        <begin position="541"/>
        <end position="704"/>
    </location>
</feature>
<feature type="transmembrane region" description="Helical" evidence="7">
    <location>
        <begin position="58"/>
        <end position="78"/>
    </location>
</feature>
<accession>A0ABT9IDN8</accession>
<dbReference type="InterPro" id="IPR036866">
    <property type="entry name" value="RibonucZ/Hydroxyglut_hydro"/>
</dbReference>
<dbReference type="Pfam" id="PF00753">
    <property type="entry name" value="Lactamase_B"/>
    <property type="match status" value="1"/>
</dbReference>
<dbReference type="InterPro" id="IPR052159">
    <property type="entry name" value="Competence_DNA_uptake"/>
</dbReference>
<evidence type="ECO:0000256" key="6">
    <source>
        <dbReference type="SAM" id="MobiDB-lite"/>
    </source>
</evidence>
<dbReference type="Proteomes" id="UP001233673">
    <property type="component" value="Unassembled WGS sequence"/>
</dbReference>
<evidence type="ECO:0000313" key="10">
    <source>
        <dbReference type="EMBL" id="MDP5183698.1"/>
    </source>
</evidence>
<keyword evidence="4 7" id="KW-1133">Transmembrane helix</keyword>
<evidence type="ECO:0000259" key="8">
    <source>
        <dbReference type="Pfam" id="PF00753"/>
    </source>
</evidence>
<gene>
    <name evidence="10" type="ORF">QOZ88_13735</name>
</gene>
<organism evidence="10 11">
    <name type="scientific">Blastococcus carthaginiensis</name>
    <dbReference type="NCBI Taxonomy" id="3050034"/>
    <lineage>
        <taxon>Bacteria</taxon>
        <taxon>Bacillati</taxon>
        <taxon>Actinomycetota</taxon>
        <taxon>Actinomycetes</taxon>
        <taxon>Geodermatophilales</taxon>
        <taxon>Geodermatophilaceae</taxon>
        <taxon>Blastococcus</taxon>
    </lineage>
</organism>
<feature type="domain" description="ComEC/Rec2-related protein" evidence="9">
    <location>
        <begin position="224"/>
        <end position="490"/>
    </location>
</feature>
<evidence type="ECO:0000256" key="3">
    <source>
        <dbReference type="ARBA" id="ARBA00022692"/>
    </source>
</evidence>
<sequence>MSTGPDRRRVLDLRLWPLAGAVWGTGLVAPLLRWSALALIAGAALGAAALLARTRGPAATVALVVLAGVAVGSGTAAVREAAREASPLQAAAEAGREAEVVLTVRGDPRVLAGGAGGPRVLLEADVTELLDGGTVHHLDDAVLVFADAEGWAGRLPGQQLRVRAGLGLPGVGDDVVAVLSARGPPEPVGGPGTVQRVAGDLRHSLGAASERVLDDRAGGLLPGLVVGDTSRMDPVLDEEFQRAGLAHLTAVSGANVAIVVAGVLRPLRRRAVDRRGQALVGGLALVGFVVLARPSASVLRAAAMGAVTLLALASGRPRAALPALGAAVTVLLLVEPGLARDPGFTLSVVATAAIVLLAPPWARRLRGHGWPAWPADAVAVSAAAGLATAPVLAGLTGTVSLVSLPANLLAAPAVPAATVLGLLAAPAGLVLPWAGDALVGLAGWPVRWIVLVAQRAAAAPDAVAGWPAGTVGALLLAVLLLGAGCLLWRFPRVRPLALAALVALVVVGWPLRQGLDGWPPDGALVVACDVGQGDGLVLPLGDGQGVLVDAGPDPAPIDRCLDRLGIDGLPLVLLSHLDADHVGGLAGALDGRTVGVVATGTLSPADDRAPGVDALVRRAGGTREVLVPGNRRSVAGVGVEVLAPDPRRATAAADPNGISLVARVTVGGLRLLLTGDIGADEEAALLRTGADLRADVLKVPHHGSGDADPDFLAATGARSALISVGTGNGYGHPAPRLLGWLADAGIRVHRTDRDGDLAVVGTAGDWGIAARGTDPGGQAAPPGSRLPDALPDALPSARAVATDRRCRVGPCGGACRPRRAHVAPPGGDRRGGAAALPRRRGRAPGGARPPPRRRGARAGRDGPAGRRAGRRAGAVPVRRSPARRRHRGAGGGHRAGRRPRRLRQGARPRSDAGRRALRRQAERGAGQGVQGRRCRGRRVPQGLLRRRPHRLRAQRGAPAGRSHHPRRRHGARRRDRRRPAVALGRGRAAGLRLRRQHRRRRRRPVPPRPGRGHRVHRGRARADR</sequence>
<feature type="transmembrane region" description="Helical" evidence="7">
    <location>
        <begin position="344"/>
        <end position="362"/>
    </location>
</feature>